<dbReference type="STRING" id="1321606.SAMD00020551_2913"/>
<comment type="caution">
    <text evidence="2">The sequence shown here is derived from an EMBL/GenBank/DDBJ whole genome shotgun (WGS) entry which is preliminary data.</text>
</comment>
<keyword evidence="1" id="KW-0472">Membrane</keyword>
<proteinExistence type="predicted"/>
<sequence length="98" mass="11577">MSIGIFEEYRQYQLPDRSAEFIDALANILGVTVGLAIPVLLLYLNEHRKLFFSKIFKNYILIMMTFLIGLLFLNERPFYSFEENFLEKLRTLSAFIGW</sequence>
<keyword evidence="1" id="KW-1133">Transmembrane helix</keyword>
<dbReference type="Proteomes" id="UP000031014">
    <property type="component" value="Unassembled WGS sequence"/>
</dbReference>
<accession>A0A0A8X651</accession>
<gene>
    <name evidence="2" type="ORF">SAMD00020551_2913</name>
</gene>
<feature type="transmembrane region" description="Helical" evidence="1">
    <location>
        <begin position="24"/>
        <end position="44"/>
    </location>
</feature>
<name>A0A0A8X651_MESS1</name>
<keyword evidence="1" id="KW-0812">Transmembrane</keyword>
<evidence type="ECO:0008006" key="4">
    <source>
        <dbReference type="Google" id="ProtNLM"/>
    </source>
</evidence>
<keyword evidence="3" id="KW-1185">Reference proteome</keyword>
<evidence type="ECO:0000256" key="1">
    <source>
        <dbReference type="SAM" id="Phobius"/>
    </source>
</evidence>
<feature type="transmembrane region" description="Helical" evidence="1">
    <location>
        <begin position="56"/>
        <end position="73"/>
    </location>
</feature>
<evidence type="ECO:0000313" key="3">
    <source>
        <dbReference type="Proteomes" id="UP000031014"/>
    </source>
</evidence>
<evidence type="ECO:0000313" key="2">
    <source>
        <dbReference type="EMBL" id="GAM14759.1"/>
    </source>
</evidence>
<reference evidence="2 3" key="1">
    <citation type="submission" date="2013-06" db="EMBL/GenBank/DDBJ databases">
        <title>Whole genome shotgun sequence of Bacillus selenatarsenatis SF-1.</title>
        <authorList>
            <person name="Kuroda M."/>
            <person name="Sei K."/>
            <person name="Yamashita M."/>
            <person name="Ike M."/>
        </authorList>
    </citation>
    <scope>NUCLEOTIDE SEQUENCE [LARGE SCALE GENOMIC DNA]</scope>
    <source>
        <strain evidence="2 3">SF-1</strain>
    </source>
</reference>
<organism evidence="2 3">
    <name type="scientific">Mesobacillus selenatarsenatis (strain DSM 18680 / JCM 14380 / FERM P-15431 / SF-1)</name>
    <dbReference type="NCBI Taxonomy" id="1321606"/>
    <lineage>
        <taxon>Bacteria</taxon>
        <taxon>Bacillati</taxon>
        <taxon>Bacillota</taxon>
        <taxon>Bacilli</taxon>
        <taxon>Bacillales</taxon>
        <taxon>Bacillaceae</taxon>
        <taxon>Mesobacillus</taxon>
    </lineage>
</organism>
<protein>
    <recommendedName>
        <fullName evidence="4">VanZ-like domain-containing protein</fullName>
    </recommendedName>
</protein>
<dbReference type="AlphaFoldDB" id="A0A0A8X651"/>
<dbReference type="EMBL" id="BASE01000069">
    <property type="protein sequence ID" value="GAM14759.1"/>
    <property type="molecule type" value="Genomic_DNA"/>
</dbReference>